<evidence type="ECO:0000259" key="3">
    <source>
        <dbReference type="Pfam" id="PF00326"/>
    </source>
</evidence>
<evidence type="ECO:0000313" key="4">
    <source>
        <dbReference type="EMBL" id="GGO64558.1"/>
    </source>
</evidence>
<dbReference type="RefSeq" id="WP_188689611.1">
    <property type="nucleotide sequence ID" value="NZ_BMLS01000001.1"/>
</dbReference>
<organism evidence="4 5">
    <name type="scientific">Bowmanella pacifica</name>
    <dbReference type="NCBI Taxonomy" id="502051"/>
    <lineage>
        <taxon>Bacteria</taxon>
        <taxon>Pseudomonadati</taxon>
        <taxon>Pseudomonadota</taxon>
        <taxon>Gammaproteobacteria</taxon>
        <taxon>Alteromonadales</taxon>
        <taxon>Alteromonadaceae</taxon>
        <taxon>Bowmanella</taxon>
    </lineage>
</organism>
<feature type="signal peptide" evidence="2">
    <location>
        <begin position="1"/>
        <end position="18"/>
    </location>
</feature>
<dbReference type="GO" id="GO:0004252">
    <property type="term" value="F:serine-type endopeptidase activity"/>
    <property type="evidence" value="ECO:0007669"/>
    <property type="project" value="TreeGrafter"/>
</dbReference>
<accession>A0A917YRN4</accession>
<dbReference type="InterPro" id="IPR029058">
    <property type="entry name" value="AB_hydrolase_fold"/>
</dbReference>
<protein>
    <submittedName>
        <fullName evidence="4">Peptidase S9</fullName>
    </submittedName>
</protein>
<dbReference type="Gene3D" id="2.120.10.30">
    <property type="entry name" value="TolB, C-terminal domain"/>
    <property type="match status" value="1"/>
</dbReference>
<evidence type="ECO:0000256" key="2">
    <source>
        <dbReference type="SAM" id="SignalP"/>
    </source>
</evidence>
<proteinExistence type="predicted"/>
<keyword evidence="2" id="KW-0732">Signal</keyword>
<dbReference type="Gene3D" id="3.40.50.1820">
    <property type="entry name" value="alpha/beta hydrolase"/>
    <property type="match status" value="1"/>
</dbReference>
<feature type="domain" description="Peptidase S9 prolyl oligopeptidase catalytic" evidence="3">
    <location>
        <begin position="596"/>
        <end position="799"/>
    </location>
</feature>
<gene>
    <name evidence="4" type="ORF">GCM10010982_04280</name>
</gene>
<feature type="chain" id="PRO_5037620030" evidence="2">
    <location>
        <begin position="19"/>
        <end position="812"/>
    </location>
</feature>
<dbReference type="PANTHER" id="PTHR42776">
    <property type="entry name" value="SERINE PEPTIDASE S9 FAMILY MEMBER"/>
    <property type="match status" value="1"/>
</dbReference>
<dbReference type="EMBL" id="BMLS01000001">
    <property type="protein sequence ID" value="GGO64558.1"/>
    <property type="molecule type" value="Genomic_DNA"/>
</dbReference>
<dbReference type="PANTHER" id="PTHR42776:SF4">
    <property type="entry name" value="ACYLAMINO-ACID-RELEASING ENZYME"/>
    <property type="match status" value="1"/>
</dbReference>
<name>A0A917YRN4_9ALTE</name>
<dbReference type="InterPro" id="IPR011042">
    <property type="entry name" value="6-blade_b-propeller_TolB-like"/>
</dbReference>
<sequence>MKKTILALLVAFSAPLVAAPLHNDNIQALGPVDAGLLQDGPHQDAIYHNLQTRLANDKASKVKLFGKAYNWQSLSQFTPDEKALSLYKTQLSVDRYTQGELVVTGLEKPSLYLNGEKLAKGDKGFTLTMTTGEHSLFVLASGSKTDEALAFDFVGKTDSDQVSQTQGNKRLSAKQLFDAEVVSGLSLSDNGDYALVSYKSFNDDKGDSPDSRTELVKLDGMQVVQRWDGRPSGAVFSPDNQHLLFSKDNKLQLLNLKNQQKTTLTAELKDASGFTFVGNSQVVFSWNKEGKDDGKLVKHFQALEDRWSGWRDNSQLYVLDIASGMIRQLTKDSASSHLLDSDVKRGTLLFSRSVVDYSQPPHGKTALFELELTSGTERKIGDYLAFNDAKYAKNGLYVIGGPNFAGGVGLNLSAGLVANDYDGQLYHMDYQGEQIKALSKDFDPAISSMQVQDNDDLLLSVSKADRSPLFLFDVSKGKYQELSEQLDVVRYWAATPDDKAELLYAGTTASSPQAMFKQRVGRKAEKLWDSMGSYADTRIPQLEEFNFVNAEGVTIEGRVYLPHDLDKAAKYPALVYYYGGTAPVSRAFTGRYPFNHWAANGYVVYVLQPTGTYGFGQDFSAKHVNAWGDYTAKDIIDGTKAFLAAHPFVDADKVGHLGASYGGFMTMYLATQTDMFAASISHAGISNLTSYWGQGWWGAMYSGVASRGSFPWNNTDLYSQHSPVFHADKVSNPMLLIHGDADTNVPPGESQNMYTALKLLGKDVDLVEYKGDNHHILAREKTFHWWATMLAYFDKHLKGQPQWWDSLYPATE</sequence>
<reference evidence="4" key="1">
    <citation type="journal article" date="2014" name="Int. J. Syst. Evol. Microbiol.">
        <title>Complete genome sequence of Corynebacterium casei LMG S-19264T (=DSM 44701T), isolated from a smear-ripened cheese.</title>
        <authorList>
            <consortium name="US DOE Joint Genome Institute (JGI-PGF)"/>
            <person name="Walter F."/>
            <person name="Albersmeier A."/>
            <person name="Kalinowski J."/>
            <person name="Ruckert C."/>
        </authorList>
    </citation>
    <scope>NUCLEOTIDE SEQUENCE</scope>
    <source>
        <strain evidence="4">CGMCC 1.7086</strain>
    </source>
</reference>
<dbReference type="Proteomes" id="UP000606935">
    <property type="component" value="Unassembled WGS sequence"/>
</dbReference>
<evidence type="ECO:0000313" key="5">
    <source>
        <dbReference type="Proteomes" id="UP000606935"/>
    </source>
</evidence>
<comment type="caution">
    <text evidence="4">The sequence shown here is derived from an EMBL/GenBank/DDBJ whole genome shotgun (WGS) entry which is preliminary data.</text>
</comment>
<keyword evidence="1" id="KW-0378">Hydrolase</keyword>
<dbReference type="InterPro" id="IPR001375">
    <property type="entry name" value="Peptidase_S9_cat"/>
</dbReference>
<reference evidence="4" key="2">
    <citation type="submission" date="2020-09" db="EMBL/GenBank/DDBJ databases">
        <authorList>
            <person name="Sun Q."/>
            <person name="Zhou Y."/>
        </authorList>
    </citation>
    <scope>NUCLEOTIDE SEQUENCE</scope>
    <source>
        <strain evidence="4">CGMCC 1.7086</strain>
    </source>
</reference>
<keyword evidence="5" id="KW-1185">Reference proteome</keyword>
<dbReference type="SUPFAM" id="SSF53474">
    <property type="entry name" value="alpha/beta-Hydrolases"/>
    <property type="match status" value="1"/>
</dbReference>
<dbReference type="GO" id="GO:0006508">
    <property type="term" value="P:proteolysis"/>
    <property type="evidence" value="ECO:0007669"/>
    <property type="project" value="InterPro"/>
</dbReference>
<dbReference type="Pfam" id="PF00326">
    <property type="entry name" value="Peptidase_S9"/>
    <property type="match status" value="1"/>
</dbReference>
<dbReference type="SUPFAM" id="SSF82171">
    <property type="entry name" value="DPP6 N-terminal domain-like"/>
    <property type="match status" value="1"/>
</dbReference>
<evidence type="ECO:0000256" key="1">
    <source>
        <dbReference type="ARBA" id="ARBA00022801"/>
    </source>
</evidence>
<dbReference type="AlphaFoldDB" id="A0A917YRN4"/>